<name>A0A3M0CXQ8_9EURY</name>
<dbReference type="AlphaFoldDB" id="A0A3M0CXQ8"/>
<dbReference type="GO" id="GO:0004252">
    <property type="term" value="F:serine-type endopeptidase activity"/>
    <property type="evidence" value="ECO:0007669"/>
    <property type="project" value="InterPro"/>
</dbReference>
<dbReference type="PRINTS" id="PR00728">
    <property type="entry name" value="SIGNALPTASE"/>
</dbReference>
<dbReference type="CDD" id="cd06530">
    <property type="entry name" value="S26_SPase_I"/>
    <property type="match status" value="1"/>
</dbReference>
<sequence>MSRVNAQSTTDRNTLRLAKNALVVLVLLAVVAPFVVYAVPSVVGADHGLVVLSGSMEPKMSPGDAVIVREVPASEIEQGDIITFQRSGSDTPTTHRVVEKQQAEDGVAYVTKGDANEERDRGTVPHDRVVGEVIFVIPFIGHVIQFANTQVGFLALVLTPMVLFVLSELWEMAKEIREPKSSSATATDGPSVTAATRTTTDASVGTTGTGGGESDGFTLTRSSLQLLLLLFGLYMPYSGYVAYTMQEAVPIAVATATTIAFLFCLVIYLASRGAESDSAGSATRSIEGVVRQGELPARIGERTTIPLDSVESLVQMALDRDDWVIYDDEQDTYYMARDDALYLHRAAPETDGGTVADGDTTETVEPDRRSTDDSPSTTGGGGT</sequence>
<feature type="transmembrane region" description="Helical" evidence="6">
    <location>
        <begin position="151"/>
        <end position="170"/>
    </location>
</feature>
<dbReference type="Gene3D" id="2.10.109.10">
    <property type="entry name" value="Umud Fragment, subunit A"/>
    <property type="match status" value="1"/>
</dbReference>
<evidence type="ECO:0000256" key="4">
    <source>
        <dbReference type="ARBA" id="ARBA00023136"/>
    </source>
</evidence>
<evidence type="ECO:0000313" key="8">
    <source>
        <dbReference type="Proteomes" id="UP000277326"/>
    </source>
</evidence>
<dbReference type="InterPro" id="IPR035185">
    <property type="entry name" value="DUF5305"/>
</dbReference>
<keyword evidence="3 6" id="KW-1133">Transmembrane helix</keyword>
<dbReference type="SUPFAM" id="SSF51306">
    <property type="entry name" value="LexA/Signal peptidase"/>
    <property type="match status" value="1"/>
</dbReference>
<keyword evidence="2 6" id="KW-0812">Transmembrane</keyword>
<feature type="region of interest" description="Disordered" evidence="5">
    <location>
        <begin position="179"/>
        <end position="212"/>
    </location>
</feature>
<evidence type="ECO:0000256" key="1">
    <source>
        <dbReference type="ARBA" id="ARBA00004370"/>
    </source>
</evidence>
<gene>
    <name evidence="7" type="ORF">ATH50_2331</name>
</gene>
<evidence type="ECO:0000256" key="2">
    <source>
        <dbReference type="ARBA" id="ARBA00022692"/>
    </source>
</evidence>
<feature type="transmembrane region" description="Helical" evidence="6">
    <location>
        <begin position="21"/>
        <end position="39"/>
    </location>
</feature>
<feature type="compositionally biased region" description="Low complexity" evidence="5">
    <location>
        <begin position="349"/>
        <end position="358"/>
    </location>
</feature>
<dbReference type="PANTHER" id="PTHR10806">
    <property type="entry name" value="SIGNAL PEPTIDASE COMPLEX CATALYTIC SUBUNIT SEC11"/>
    <property type="match status" value="1"/>
</dbReference>
<dbReference type="Proteomes" id="UP000277326">
    <property type="component" value="Unassembled WGS sequence"/>
</dbReference>
<feature type="transmembrane region" description="Helical" evidence="6">
    <location>
        <begin position="249"/>
        <end position="270"/>
    </location>
</feature>
<evidence type="ECO:0000313" key="7">
    <source>
        <dbReference type="EMBL" id="RMB13888.1"/>
    </source>
</evidence>
<protein>
    <submittedName>
        <fullName evidence="7">Signal peptidase I</fullName>
    </submittedName>
</protein>
<evidence type="ECO:0000256" key="6">
    <source>
        <dbReference type="SAM" id="Phobius"/>
    </source>
</evidence>
<accession>A0A3M0CXQ8</accession>
<feature type="compositionally biased region" description="Low complexity" evidence="5">
    <location>
        <begin position="195"/>
        <end position="206"/>
    </location>
</feature>
<reference evidence="7 8" key="1">
    <citation type="journal article" date="2015" name="Stand. Genomic Sci.">
        <title>Genomic Encyclopedia of Bacterial and Archaeal Type Strains, Phase III: the genomes of soil and plant-associated and newly described type strains.</title>
        <authorList>
            <person name="Whitman W.B."/>
            <person name="Woyke T."/>
            <person name="Klenk H.P."/>
            <person name="Zhou Y."/>
            <person name="Lilburn T.G."/>
            <person name="Beck B.J."/>
            <person name="De Vos P."/>
            <person name="Vandamme P."/>
            <person name="Eisen J.A."/>
            <person name="Garrity G."/>
            <person name="Hugenholtz P."/>
            <person name="Kyrpides N.C."/>
        </authorList>
    </citation>
    <scope>NUCLEOTIDE SEQUENCE [LARGE SCALE GENOMIC DNA]</scope>
    <source>
        <strain evidence="7 8">CGMCC 1.10124</strain>
    </source>
</reference>
<dbReference type="PANTHER" id="PTHR10806:SF6">
    <property type="entry name" value="SIGNAL PEPTIDASE COMPLEX CATALYTIC SUBUNIT SEC11"/>
    <property type="match status" value="1"/>
</dbReference>
<evidence type="ECO:0000256" key="5">
    <source>
        <dbReference type="SAM" id="MobiDB-lite"/>
    </source>
</evidence>
<dbReference type="InterPro" id="IPR036286">
    <property type="entry name" value="LexA/Signal_pep-like_sf"/>
</dbReference>
<proteinExistence type="predicted"/>
<comment type="subcellular location">
    <subcellularLocation>
        <location evidence="1">Membrane</location>
    </subcellularLocation>
</comment>
<keyword evidence="4 6" id="KW-0472">Membrane</keyword>
<dbReference type="Pfam" id="PF17231">
    <property type="entry name" value="DUF5305"/>
    <property type="match status" value="1"/>
</dbReference>
<dbReference type="EMBL" id="REFS01000004">
    <property type="protein sequence ID" value="RMB13888.1"/>
    <property type="molecule type" value="Genomic_DNA"/>
</dbReference>
<dbReference type="InterPro" id="IPR001733">
    <property type="entry name" value="Peptidase_S26B"/>
</dbReference>
<organism evidence="7 8">
    <name type="scientific">Haloplanus aerogenes</name>
    <dbReference type="NCBI Taxonomy" id="660522"/>
    <lineage>
        <taxon>Archaea</taxon>
        <taxon>Methanobacteriati</taxon>
        <taxon>Methanobacteriota</taxon>
        <taxon>Stenosarchaea group</taxon>
        <taxon>Halobacteria</taxon>
        <taxon>Halobacteriales</taxon>
        <taxon>Haloferacaceae</taxon>
        <taxon>Haloplanus</taxon>
    </lineage>
</organism>
<feature type="transmembrane region" description="Helical" evidence="6">
    <location>
        <begin position="226"/>
        <end position="243"/>
    </location>
</feature>
<dbReference type="NCBIfam" id="TIGR02228">
    <property type="entry name" value="sigpep_I_arch"/>
    <property type="match status" value="1"/>
</dbReference>
<dbReference type="InterPro" id="IPR019533">
    <property type="entry name" value="Peptidase_S26"/>
</dbReference>
<dbReference type="GO" id="GO:0006465">
    <property type="term" value="P:signal peptide processing"/>
    <property type="evidence" value="ECO:0007669"/>
    <property type="project" value="InterPro"/>
</dbReference>
<comment type="caution">
    <text evidence="7">The sequence shown here is derived from an EMBL/GenBank/DDBJ whole genome shotgun (WGS) entry which is preliminary data.</text>
</comment>
<feature type="compositionally biased region" description="Polar residues" evidence="5">
    <location>
        <begin position="181"/>
        <end position="194"/>
    </location>
</feature>
<feature type="region of interest" description="Disordered" evidence="5">
    <location>
        <begin position="348"/>
        <end position="383"/>
    </location>
</feature>
<evidence type="ECO:0000256" key="3">
    <source>
        <dbReference type="ARBA" id="ARBA00022989"/>
    </source>
</evidence>
<dbReference type="GO" id="GO:0016020">
    <property type="term" value="C:membrane"/>
    <property type="evidence" value="ECO:0007669"/>
    <property type="project" value="UniProtKB-SubCell"/>
</dbReference>